<feature type="region of interest" description="ACP-binding" evidence="9">
    <location>
        <begin position="254"/>
        <end position="258"/>
    </location>
</feature>
<dbReference type="EC" id="2.3.1.180" evidence="9"/>
<dbReference type="PANTHER" id="PTHR43091:SF1">
    <property type="entry name" value="BETA-KETOACYL-[ACYL-CARRIER-PROTEIN] SYNTHASE III, CHLOROPLASTIC"/>
    <property type="match status" value="1"/>
</dbReference>
<keyword evidence="5 9" id="KW-0443">Lipid metabolism</keyword>
<evidence type="ECO:0000256" key="9">
    <source>
        <dbReference type="HAMAP-Rule" id="MF_01815"/>
    </source>
</evidence>
<proteinExistence type="inferred from homology"/>
<reference evidence="12 13" key="1">
    <citation type="journal article" date="2021" name="Genome Biol. Evol.">
        <title>Complete Genome Sequencing of a Novel Gloeobacter Species from a Waterfall Cave in Mexico.</title>
        <authorList>
            <person name="Saw J.H."/>
            <person name="Cardona T."/>
            <person name="Montejano G."/>
        </authorList>
    </citation>
    <scope>NUCLEOTIDE SEQUENCE [LARGE SCALE GENOMIC DNA]</scope>
    <source>
        <strain evidence="12">MG652769</strain>
    </source>
</reference>
<comment type="subcellular location">
    <subcellularLocation>
        <location evidence="9">Cytoplasm</location>
    </subcellularLocation>
</comment>
<dbReference type="InterPro" id="IPR013747">
    <property type="entry name" value="ACP_syn_III_C"/>
</dbReference>
<keyword evidence="4 9" id="KW-0276">Fatty acid metabolism</keyword>
<keyword evidence="13" id="KW-1185">Reference proteome</keyword>
<evidence type="ECO:0000256" key="2">
    <source>
        <dbReference type="ARBA" id="ARBA00022516"/>
    </source>
</evidence>
<dbReference type="InterPro" id="IPR004655">
    <property type="entry name" value="FabH"/>
</dbReference>
<accession>A0ABY3PIK6</accession>
<dbReference type="RefSeq" id="WP_230840534.1">
    <property type="nucleotide sequence ID" value="NZ_CP063845.1"/>
</dbReference>
<dbReference type="NCBIfam" id="NF006829">
    <property type="entry name" value="PRK09352.1"/>
    <property type="match status" value="1"/>
</dbReference>
<keyword evidence="3 9" id="KW-0808">Transferase</keyword>
<evidence type="ECO:0000256" key="4">
    <source>
        <dbReference type="ARBA" id="ARBA00022832"/>
    </source>
</evidence>
<keyword evidence="8 9" id="KW-0012">Acyltransferase</keyword>
<keyword evidence="2 9" id="KW-0444">Lipid biosynthesis</keyword>
<evidence type="ECO:0000256" key="6">
    <source>
        <dbReference type="ARBA" id="ARBA00023160"/>
    </source>
</evidence>
<evidence type="ECO:0000259" key="11">
    <source>
        <dbReference type="Pfam" id="PF08545"/>
    </source>
</evidence>
<protein>
    <recommendedName>
        <fullName evidence="9">Beta-ketoacyl-[acyl-carrier-protein] synthase III</fullName>
        <shortName evidence="9">Beta-ketoacyl-ACP synthase III</shortName>
        <shortName evidence="9">KAS III</shortName>
        <ecNumber evidence="9">2.3.1.180</ecNumber>
    </recommendedName>
    <alternativeName>
        <fullName evidence="9">3-oxoacyl-[acyl-carrier-protein] synthase 3</fullName>
    </alternativeName>
    <alternativeName>
        <fullName evidence="9">3-oxoacyl-[acyl-carrier-protein] synthase III</fullName>
    </alternativeName>
</protein>
<keyword evidence="9" id="KW-0963">Cytoplasm</keyword>
<dbReference type="InterPro" id="IPR016039">
    <property type="entry name" value="Thiolase-like"/>
</dbReference>
<evidence type="ECO:0000256" key="1">
    <source>
        <dbReference type="ARBA" id="ARBA00008642"/>
    </source>
</evidence>
<sequence>MPAVQMTGVGGAVPAQVLTNHHLSALVTTSDEWIASRTGIRSRRILAPGQSLTQLAARAAAAALAQAGRSPLDVDLLILATSTPDDLFGGAAHLQHEIGAVRAVAFDLTAACSGFVFALATASQFVRTGTYRTVLVVGADALSRFTDWTDRATCVLFGDGAGAVLLEAGEAEGILGFELRTDGARAGHLNVYCTVEAVPLAAEMAATRARFASITMNGREVYRFAVEAVPDLIEKTLAACGVGPEQVKAYLLHQANQRILDSVAHRLRVAPERMASNLADYGNTSSASVPLILQEWVQDGRIEAGDRVVLAGFGAGLSWGVLLARWGRL</sequence>
<dbReference type="NCBIfam" id="TIGR00747">
    <property type="entry name" value="fabH"/>
    <property type="match status" value="1"/>
</dbReference>
<feature type="domain" description="Beta-ketoacyl-[acyl-carrier-protein] synthase III C-terminal" evidence="10">
    <location>
        <begin position="237"/>
        <end position="326"/>
    </location>
</feature>
<evidence type="ECO:0000259" key="10">
    <source>
        <dbReference type="Pfam" id="PF08541"/>
    </source>
</evidence>
<evidence type="ECO:0000256" key="7">
    <source>
        <dbReference type="ARBA" id="ARBA00023268"/>
    </source>
</evidence>
<dbReference type="Proteomes" id="UP001054846">
    <property type="component" value="Chromosome"/>
</dbReference>
<comment type="pathway">
    <text evidence="9">Lipid metabolism; fatty acid biosynthesis.</text>
</comment>
<evidence type="ECO:0000256" key="5">
    <source>
        <dbReference type="ARBA" id="ARBA00023098"/>
    </source>
</evidence>
<dbReference type="Pfam" id="PF08545">
    <property type="entry name" value="ACP_syn_III"/>
    <property type="match status" value="1"/>
</dbReference>
<comment type="function">
    <text evidence="9">Catalyzes the condensation reaction of fatty acid synthesis by the addition to an acyl acceptor of two carbons from malonyl-ACP. Catalyzes the first condensation reaction which initiates fatty acid synthesis and may therefore play a role in governing the total rate of fatty acid production. Possesses both acetoacetyl-ACP synthase and acetyl transacylase activities. Its substrate specificity determines the biosynthesis of branched-chain and/or straight-chain of fatty acids.</text>
</comment>
<dbReference type="InterPro" id="IPR013751">
    <property type="entry name" value="ACP_syn_III_N"/>
</dbReference>
<feature type="active site" evidence="9">
    <location>
        <position position="253"/>
    </location>
</feature>
<keyword evidence="7 9" id="KW-0511">Multifunctional enzyme</keyword>
<comment type="domain">
    <text evidence="9">The last Arg residue of the ACP-binding site is essential for the weak association between ACP/AcpP and FabH.</text>
</comment>
<organism evidence="12 13">
    <name type="scientific">Gloeobacter morelensis MG652769</name>
    <dbReference type="NCBI Taxonomy" id="2781736"/>
    <lineage>
        <taxon>Bacteria</taxon>
        <taxon>Bacillati</taxon>
        <taxon>Cyanobacteriota</taxon>
        <taxon>Cyanophyceae</taxon>
        <taxon>Gloeobacterales</taxon>
        <taxon>Gloeobacteraceae</taxon>
        <taxon>Gloeobacter</taxon>
        <taxon>Gloeobacter morelensis</taxon>
    </lineage>
</organism>
<dbReference type="PANTHER" id="PTHR43091">
    <property type="entry name" value="3-OXOACYL-[ACYL-CARRIER-PROTEIN] SYNTHASE"/>
    <property type="match status" value="1"/>
</dbReference>
<comment type="similarity">
    <text evidence="1 9">Belongs to the thiolase-like superfamily. FabH family.</text>
</comment>
<evidence type="ECO:0000256" key="3">
    <source>
        <dbReference type="ARBA" id="ARBA00022679"/>
    </source>
</evidence>
<evidence type="ECO:0000256" key="8">
    <source>
        <dbReference type="ARBA" id="ARBA00023315"/>
    </source>
</evidence>
<dbReference type="CDD" id="cd00830">
    <property type="entry name" value="KAS_III"/>
    <property type="match status" value="1"/>
</dbReference>
<feature type="active site" evidence="9">
    <location>
        <position position="112"/>
    </location>
</feature>
<dbReference type="Pfam" id="PF08541">
    <property type="entry name" value="ACP_syn_III_C"/>
    <property type="match status" value="1"/>
</dbReference>
<comment type="catalytic activity">
    <reaction evidence="9">
        <text>malonyl-[ACP] + acetyl-CoA + H(+) = 3-oxobutanoyl-[ACP] + CO2 + CoA</text>
        <dbReference type="Rhea" id="RHEA:12080"/>
        <dbReference type="Rhea" id="RHEA-COMP:9623"/>
        <dbReference type="Rhea" id="RHEA-COMP:9625"/>
        <dbReference type="ChEBI" id="CHEBI:15378"/>
        <dbReference type="ChEBI" id="CHEBI:16526"/>
        <dbReference type="ChEBI" id="CHEBI:57287"/>
        <dbReference type="ChEBI" id="CHEBI:57288"/>
        <dbReference type="ChEBI" id="CHEBI:78449"/>
        <dbReference type="ChEBI" id="CHEBI:78450"/>
        <dbReference type="EC" id="2.3.1.180"/>
    </reaction>
</comment>
<dbReference type="HAMAP" id="MF_01815">
    <property type="entry name" value="FabH"/>
    <property type="match status" value="1"/>
</dbReference>
<feature type="active site" evidence="9">
    <location>
        <position position="283"/>
    </location>
</feature>
<keyword evidence="6 9" id="KW-0275">Fatty acid biosynthesis</keyword>
<evidence type="ECO:0000313" key="13">
    <source>
        <dbReference type="Proteomes" id="UP001054846"/>
    </source>
</evidence>
<dbReference type="Gene3D" id="3.40.47.10">
    <property type="match status" value="1"/>
</dbReference>
<comment type="subunit">
    <text evidence="9">Homodimer.</text>
</comment>
<dbReference type="SUPFAM" id="SSF53901">
    <property type="entry name" value="Thiolase-like"/>
    <property type="match status" value="1"/>
</dbReference>
<gene>
    <name evidence="9" type="primary">fabH</name>
    <name evidence="12" type="ORF">ISF26_17155</name>
</gene>
<name>A0ABY3PIK6_9CYAN</name>
<feature type="domain" description="Beta-ketoacyl-[acyl-carrier-protein] synthase III N-terminal" evidence="11">
    <location>
        <begin position="106"/>
        <end position="183"/>
    </location>
</feature>
<dbReference type="EMBL" id="CP063845">
    <property type="protein sequence ID" value="UFP93506.1"/>
    <property type="molecule type" value="Genomic_DNA"/>
</dbReference>
<evidence type="ECO:0000313" key="12">
    <source>
        <dbReference type="EMBL" id="UFP93506.1"/>
    </source>
</evidence>